<dbReference type="AlphaFoldDB" id="A0A4R4EP10"/>
<organism evidence="5 6">
    <name type="scientific">Paenibacillus albiflavus</name>
    <dbReference type="NCBI Taxonomy" id="2545760"/>
    <lineage>
        <taxon>Bacteria</taxon>
        <taxon>Bacillati</taxon>
        <taxon>Bacillota</taxon>
        <taxon>Bacilli</taxon>
        <taxon>Bacillales</taxon>
        <taxon>Paenibacillaceae</taxon>
        <taxon>Paenibacillus</taxon>
    </lineage>
</organism>
<evidence type="ECO:0000313" key="5">
    <source>
        <dbReference type="EMBL" id="TCZ80108.1"/>
    </source>
</evidence>
<keyword evidence="6" id="KW-1185">Reference proteome</keyword>
<evidence type="ECO:0000259" key="4">
    <source>
        <dbReference type="PROSITE" id="PS50893"/>
    </source>
</evidence>
<feature type="domain" description="ABC transporter" evidence="4">
    <location>
        <begin position="2"/>
        <end position="236"/>
    </location>
</feature>
<gene>
    <name evidence="5" type="ORF">E0485_04435</name>
</gene>
<name>A0A4R4EP10_9BACL</name>
<evidence type="ECO:0000256" key="2">
    <source>
        <dbReference type="ARBA" id="ARBA00022741"/>
    </source>
</evidence>
<evidence type="ECO:0000313" key="6">
    <source>
        <dbReference type="Proteomes" id="UP000295418"/>
    </source>
</evidence>
<keyword evidence="1" id="KW-0813">Transport</keyword>
<sequence>MIIVKGLKKKYGNNQILSGVDFAAYAGDFIVLLGTSGSGKSTVFRCMTLRESWDEGELIYNGANVDKSSWKEKLKLRKEWAYLEEKPNLNKNRTALKNVISGRFLMTSIWKLLGVEEKFDALDMLDKVGLQNKAHLVLDKLSGGEKQRVAIAKALVQGAKVLVMDEPITGLEPESATRVLDDLKNLCETQNITVICTLNQINLAEKYANRILGLSDGKIVVNVSGRRLTQREKDLIN</sequence>
<dbReference type="RefSeq" id="WP_132416754.1">
    <property type="nucleotide sequence ID" value="NZ_SKFG01000002.1"/>
</dbReference>
<dbReference type="Gene3D" id="3.40.50.300">
    <property type="entry name" value="P-loop containing nucleotide triphosphate hydrolases"/>
    <property type="match status" value="1"/>
</dbReference>
<evidence type="ECO:0000256" key="1">
    <source>
        <dbReference type="ARBA" id="ARBA00022448"/>
    </source>
</evidence>
<dbReference type="InterPro" id="IPR027417">
    <property type="entry name" value="P-loop_NTPase"/>
</dbReference>
<evidence type="ECO:0000256" key="3">
    <source>
        <dbReference type="ARBA" id="ARBA00022840"/>
    </source>
</evidence>
<dbReference type="EMBL" id="SKFG01000002">
    <property type="protein sequence ID" value="TCZ80108.1"/>
    <property type="molecule type" value="Genomic_DNA"/>
</dbReference>
<dbReference type="GO" id="GO:0005524">
    <property type="term" value="F:ATP binding"/>
    <property type="evidence" value="ECO:0007669"/>
    <property type="project" value="UniProtKB-KW"/>
</dbReference>
<dbReference type="InterPro" id="IPR003593">
    <property type="entry name" value="AAA+_ATPase"/>
</dbReference>
<dbReference type="SUPFAM" id="SSF52540">
    <property type="entry name" value="P-loop containing nucleoside triphosphate hydrolases"/>
    <property type="match status" value="1"/>
</dbReference>
<dbReference type="InterPro" id="IPR017871">
    <property type="entry name" value="ABC_transporter-like_CS"/>
</dbReference>
<dbReference type="PROSITE" id="PS50893">
    <property type="entry name" value="ABC_TRANSPORTER_2"/>
    <property type="match status" value="1"/>
</dbReference>
<reference evidence="5 6" key="1">
    <citation type="submission" date="2019-03" db="EMBL/GenBank/DDBJ databases">
        <authorList>
            <person name="Kim M.K.M."/>
        </authorList>
    </citation>
    <scope>NUCLEOTIDE SEQUENCE [LARGE SCALE GENOMIC DNA]</scope>
    <source>
        <strain evidence="5 6">18JY21-1</strain>
    </source>
</reference>
<accession>A0A4R4EP10</accession>
<dbReference type="PROSITE" id="PS00211">
    <property type="entry name" value="ABC_TRANSPORTER_1"/>
    <property type="match status" value="1"/>
</dbReference>
<dbReference type="OrthoDB" id="9802264at2"/>
<protein>
    <submittedName>
        <fullName evidence="5">ATP-binding cassette domain-containing protein</fullName>
    </submittedName>
</protein>
<dbReference type="InterPro" id="IPR050086">
    <property type="entry name" value="MetN_ABC_transporter-like"/>
</dbReference>
<keyword evidence="3 5" id="KW-0067">ATP-binding</keyword>
<comment type="caution">
    <text evidence="5">The sequence shown here is derived from an EMBL/GenBank/DDBJ whole genome shotgun (WGS) entry which is preliminary data.</text>
</comment>
<proteinExistence type="predicted"/>
<dbReference type="InterPro" id="IPR003439">
    <property type="entry name" value="ABC_transporter-like_ATP-bd"/>
</dbReference>
<dbReference type="Pfam" id="PF00005">
    <property type="entry name" value="ABC_tran"/>
    <property type="match status" value="1"/>
</dbReference>
<dbReference type="GO" id="GO:0016887">
    <property type="term" value="F:ATP hydrolysis activity"/>
    <property type="evidence" value="ECO:0007669"/>
    <property type="project" value="InterPro"/>
</dbReference>
<dbReference type="PANTHER" id="PTHR43166">
    <property type="entry name" value="AMINO ACID IMPORT ATP-BINDING PROTEIN"/>
    <property type="match status" value="1"/>
</dbReference>
<dbReference type="Proteomes" id="UP000295418">
    <property type="component" value="Unassembled WGS sequence"/>
</dbReference>
<keyword evidence="2" id="KW-0547">Nucleotide-binding</keyword>
<dbReference type="SMART" id="SM00382">
    <property type="entry name" value="AAA"/>
    <property type="match status" value="1"/>
</dbReference>